<evidence type="ECO:0000313" key="6">
    <source>
        <dbReference type="Proteomes" id="UP000286063"/>
    </source>
</evidence>
<protein>
    <submittedName>
        <fullName evidence="2">Uncharacterized protein</fullName>
    </submittedName>
</protein>
<dbReference type="PROSITE" id="PS51257">
    <property type="entry name" value="PROKAR_LIPOPROTEIN"/>
    <property type="match status" value="1"/>
</dbReference>
<evidence type="ECO:0000313" key="2">
    <source>
        <dbReference type="EMBL" id="RGY19680.1"/>
    </source>
</evidence>
<evidence type="ECO:0000313" key="3">
    <source>
        <dbReference type="EMBL" id="RHM46029.1"/>
    </source>
</evidence>
<evidence type="ECO:0000313" key="4">
    <source>
        <dbReference type="Proteomes" id="UP000283589"/>
    </source>
</evidence>
<dbReference type="AlphaFoldDB" id="A0A413IQR1"/>
<proteinExistence type="predicted"/>
<evidence type="ECO:0000313" key="1">
    <source>
        <dbReference type="EMBL" id="RGV36804.1"/>
    </source>
</evidence>
<name>A0A413IQR1_9BACT</name>
<dbReference type="STRING" id="1121130.GCA_000519105_00404"/>
<comment type="caution">
    <text evidence="2">The sequence shown here is derived from an EMBL/GenBank/DDBJ whole genome shotgun (WGS) entry which is preliminary data.</text>
</comment>
<dbReference type="Proteomes" id="UP000283589">
    <property type="component" value="Unassembled WGS sequence"/>
</dbReference>
<sequence length="303" mass="34401">MKSMKKILCLFLGCVLFISCYDEGKIKPSEEPELIYGKYTLPQGDHDYDDDIVAFYKKYGSLLLYKFTTKDFGWSPTGNVAWDITTDTIIIPGAGSKYDAQPADELYVSNQLELLQDKLFNYLSDTLMSCLPQKILLCSTLDLVPIGLGYNPKPDERQPLNVYAGFYHIAVNWGSDKILTMTADERNQFKKDVCIAYFGSIVKSLGSPQEFFMVSNYSDNISADDIYANGILNHYHRTSLENDWFDYLKLAIENSINDLEAEGGVLSESVDVNGKIREKYTIMIDFFESKYDFDIQAIGNDVE</sequence>
<dbReference type="EMBL" id="QSCR01000005">
    <property type="protein sequence ID" value="RGY19680.1"/>
    <property type="molecule type" value="Genomic_DNA"/>
</dbReference>
<dbReference type="Proteomes" id="UP000286063">
    <property type="component" value="Unassembled WGS sequence"/>
</dbReference>
<dbReference type="Gene3D" id="3.40.390.70">
    <property type="match status" value="1"/>
</dbReference>
<evidence type="ECO:0000313" key="5">
    <source>
        <dbReference type="Proteomes" id="UP000286038"/>
    </source>
</evidence>
<dbReference type="EMBL" id="QRZA01000001">
    <property type="protein sequence ID" value="RGV36804.1"/>
    <property type="molecule type" value="Genomic_DNA"/>
</dbReference>
<gene>
    <name evidence="1" type="ORF">DWW18_01045</name>
    <name evidence="3" type="ORF">DWZ68_03455</name>
    <name evidence="2" type="ORF">DXA50_04800</name>
</gene>
<dbReference type="Proteomes" id="UP000286038">
    <property type="component" value="Unassembled WGS sequence"/>
</dbReference>
<dbReference type="EMBL" id="QRPV01000003">
    <property type="protein sequence ID" value="RHM46029.1"/>
    <property type="molecule type" value="Genomic_DNA"/>
</dbReference>
<accession>A0A413IQR1</accession>
<organism evidence="2 6">
    <name type="scientific">Butyricimonas virosa</name>
    <dbReference type="NCBI Taxonomy" id="544645"/>
    <lineage>
        <taxon>Bacteria</taxon>
        <taxon>Pseudomonadati</taxon>
        <taxon>Bacteroidota</taxon>
        <taxon>Bacteroidia</taxon>
        <taxon>Bacteroidales</taxon>
        <taxon>Odoribacteraceae</taxon>
        <taxon>Butyricimonas</taxon>
    </lineage>
</organism>
<reference evidence="4 5" key="1">
    <citation type="submission" date="2018-08" db="EMBL/GenBank/DDBJ databases">
        <title>A genome reference for cultivated species of the human gut microbiota.</title>
        <authorList>
            <person name="Zou Y."/>
            <person name="Xue W."/>
            <person name="Luo G."/>
        </authorList>
    </citation>
    <scope>NUCLEOTIDE SEQUENCE [LARGE SCALE GENOMIC DNA]</scope>
    <source>
        <strain evidence="1 4">AF14-49</strain>
        <strain evidence="3 5">AF34-33</strain>
        <strain evidence="2 6">OF02-7</strain>
    </source>
</reference>